<feature type="domain" description="Methyltransferase type 11" evidence="1">
    <location>
        <begin position="54"/>
        <end position="148"/>
    </location>
</feature>
<proteinExistence type="predicted"/>
<dbReference type="EMBL" id="SIHJ01000004">
    <property type="protein sequence ID" value="TWT30995.1"/>
    <property type="molecule type" value="Genomic_DNA"/>
</dbReference>
<dbReference type="GO" id="GO:0008757">
    <property type="term" value="F:S-adenosylmethionine-dependent methyltransferase activity"/>
    <property type="evidence" value="ECO:0007669"/>
    <property type="project" value="InterPro"/>
</dbReference>
<comment type="caution">
    <text evidence="2">The sequence shown here is derived from an EMBL/GenBank/DDBJ whole genome shotgun (WGS) entry which is preliminary data.</text>
</comment>
<accession>A0A5C5UZR7</accession>
<dbReference type="GO" id="GO:0032259">
    <property type="term" value="P:methylation"/>
    <property type="evidence" value="ECO:0007669"/>
    <property type="project" value="UniProtKB-KW"/>
</dbReference>
<gene>
    <name evidence="2" type="ORF">KOR34_43680</name>
</gene>
<protein>
    <submittedName>
        <fullName evidence="2">Ubiquinone/menaquinone biosynthesis methyltransferase</fullName>
    </submittedName>
</protein>
<evidence type="ECO:0000313" key="2">
    <source>
        <dbReference type="EMBL" id="TWT30995.1"/>
    </source>
</evidence>
<evidence type="ECO:0000259" key="1">
    <source>
        <dbReference type="Pfam" id="PF08241"/>
    </source>
</evidence>
<dbReference type="InterPro" id="IPR050508">
    <property type="entry name" value="Methyltransf_Superfamily"/>
</dbReference>
<keyword evidence="2" id="KW-0489">Methyltransferase</keyword>
<dbReference type="Gene3D" id="3.40.50.150">
    <property type="entry name" value="Vaccinia Virus protein VP39"/>
    <property type="match status" value="1"/>
</dbReference>
<dbReference type="Proteomes" id="UP000316714">
    <property type="component" value="Unassembled WGS sequence"/>
</dbReference>
<dbReference type="AlphaFoldDB" id="A0A5C5UZR7"/>
<dbReference type="InterPro" id="IPR013216">
    <property type="entry name" value="Methyltransf_11"/>
</dbReference>
<dbReference type="PANTHER" id="PTHR42912">
    <property type="entry name" value="METHYLTRANSFERASE"/>
    <property type="match status" value="1"/>
</dbReference>
<dbReference type="SUPFAM" id="SSF53335">
    <property type="entry name" value="S-adenosyl-L-methionine-dependent methyltransferases"/>
    <property type="match status" value="1"/>
</dbReference>
<dbReference type="CDD" id="cd02440">
    <property type="entry name" value="AdoMet_MTases"/>
    <property type="match status" value="1"/>
</dbReference>
<sequence length="265" mass="28684">MSNHAEHNARAWDQLARRGAPLTRPVSDDDLAQPLRAIDPRGWLGDSVAGQRVLCLAAGGGRQSALFAAAGAEVTVLDISPEMLAHDRRVAAERRLAVRVVEGTMEDLSMFAAGSFDLVAQPVSTCYVPDVAVVFQQVARVLRFGGLYLSQHKSPTSQQAGEQPAAGRYQLAEPYYRDGPLPAAAPGRLREVGTREYLHRWEQLIGGMCRVGFAIEDFTEPVHAQIDAAPGTFAHRGQYIAPYVRIKARRTAAEATAQATLLTGD</sequence>
<keyword evidence="2" id="KW-0830">Ubiquinone</keyword>
<dbReference type="PANTHER" id="PTHR42912:SF45">
    <property type="entry name" value="23S RRNA (GUANINE(745)-N(1))-METHYLTRANSFERASE"/>
    <property type="match status" value="1"/>
</dbReference>
<evidence type="ECO:0000313" key="3">
    <source>
        <dbReference type="Proteomes" id="UP000316714"/>
    </source>
</evidence>
<name>A0A5C5UZR7_9BACT</name>
<organism evidence="2 3">
    <name type="scientific">Posidoniimonas corsicana</name>
    <dbReference type="NCBI Taxonomy" id="1938618"/>
    <lineage>
        <taxon>Bacteria</taxon>
        <taxon>Pseudomonadati</taxon>
        <taxon>Planctomycetota</taxon>
        <taxon>Planctomycetia</taxon>
        <taxon>Pirellulales</taxon>
        <taxon>Lacipirellulaceae</taxon>
        <taxon>Posidoniimonas</taxon>
    </lineage>
</organism>
<reference evidence="2 3" key="1">
    <citation type="submission" date="2019-02" db="EMBL/GenBank/DDBJ databases">
        <title>Deep-cultivation of Planctomycetes and their phenomic and genomic characterization uncovers novel biology.</title>
        <authorList>
            <person name="Wiegand S."/>
            <person name="Jogler M."/>
            <person name="Boedeker C."/>
            <person name="Pinto D."/>
            <person name="Vollmers J."/>
            <person name="Rivas-Marin E."/>
            <person name="Kohn T."/>
            <person name="Peeters S.H."/>
            <person name="Heuer A."/>
            <person name="Rast P."/>
            <person name="Oberbeckmann S."/>
            <person name="Bunk B."/>
            <person name="Jeske O."/>
            <person name="Meyerdierks A."/>
            <person name="Storesund J.E."/>
            <person name="Kallscheuer N."/>
            <person name="Luecker S."/>
            <person name="Lage O.M."/>
            <person name="Pohl T."/>
            <person name="Merkel B.J."/>
            <person name="Hornburger P."/>
            <person name="Mueller R.-W."/>
            <person name="Bruemmer F."/>
            <person name="Labrenz M."/>
            <person name="Spormann A.M."/>
            <person name="Op Den Camp H."/>
            <person name="Overmann J."/>
            <person name="Amann R."/>
            <person name="Jetten M.S.M."/>
            <person name="Mascher T."/>
            <person name="Medema M.H."/>
            <person name="Devos D.P."/>
            <person name="Kaster A.-K."/>
            <person name="Ovreas L."/>
            <person name="Rohde M."/>
            <person name="Galperin M.Y."/>
            <person name="Jogler C."/>
        </authorList>
    </citation>
    <scope>NUCLEOTIDE SEQUENCE [LARGE SCALE GENOMIC DNA]</scope>
    <source>
        <strain evidence="2 3">KOR34</strain>
    </source>
</reference>
<dbReference type="Pfam" id="PF08241">
    <property type="entry name" value="Methyltransf_11"/>
    <property type="match status" value="1"/>
</dbReference>
<keyword evidence="3" id="KW-1185">Reference proteome</keyword>
<dbReference type="RefSeq" id="WP_228714735.1">
    <property type="nucleotide sequence ID" value="NZ_SIHJ01000004.1"/>
</dbReference>
<keyword evidence="2" id="KW-0808">Transferase</keyword>
<dbReference type="InterPro" id="IPR029063">
    <property type="entry name" value="SAM-dependent_MTases_sf"/>
</dbReference>